<protein>
    <submittedName>
        <fullName evidence="1">Uncharacterized protein</fullName>
    </submittedName>
</protein>
<evidence type="ECO:0000313" key="1">
    <source>
        <dbReference type="EMBL" id="GEW44449.1"/>
    </source>
</evidence>
<proteinExistence type="predicted"/>
<dbReference type="AlphaFoldDB" id="A0A699GYZ1"/>
<organism evidence="1">
    <name type="scientific">Tanacetum cinerariifolium</name>
    <name type="common">Dalmatian daisy</name>
    <name type="synonym">Chrysanthemum cinerariifolium</name>
    <dbReference type="NCBI Taxonomy" id="118510"/>
    <lineage>
        <taxon>Eukaryota</taxon>
        <taxon>Viridiplantae</taxon>
        <taxon>Streptophyta</taxon>
        <taxon>Embryophyta</taxon>
        <taxon>Tracheophyta</taxon>
        <taxon>Spermatophyta</taxon>
        <taxon>Magnoliopsida</taxon>
        <taxon>eudicotyledons</taxon>
        <taxon>Gunneridae</taxon>
        <taxon>Pentapetalae</taxon>
        <taxon>asterids</taxon>
        <taxon>campanulids</taxon>
        <taxon>Asterales</taxon>
        <taxon>Asteraceae</taxon>
        <taxon>Asteroideae</taxon>
        <taxon>Anthemideae</taxon>
        <taxon>Anthemidinae</taxon>
        <taxon>Tanacetum</taxon>
    </lineage>
</organism>
<comment type="caution">
    <text evidence="1">The sequence shown here is derived from an EMBL/GenBank/DDBJ whole genome shotgun (WGS) entry which is preliminary data.</text>
</comment>
<dbReference type="EMBL" id="BKCJ010058628">
    <property type="protein sequence ID" value="GEW44449.1"/>
    <property type="molecule type" value="Genomic_DNA"/>
</dbReference>
<gene>
    <name evidence="1" type="ORF">Tci_216425</name>
</gene>
<accession>A0A699GYZ1</accession>
<name>A0A699GYZ1_TANCI</name>
<reference evidence="1" key="1">
    <citation type="journal article" date="2019" name="Sci. Rep.">
        <title>Draft genome of Tanacetum cinerariifolium, the natural source of mosquito coil.</title>
        <authorList>
            <person name="Yamashiro T."/>
            <person name="Shiraishi A."/>
            <person name="Satake H."/>
            <person name="Nakayama K."/>
        </authorList>
    </citation>
    <scope>NUCLEOTIDE SEQUENCE</scope>
</reference>
<sequence>MAASSSTQLKLAKLVKHEVEKDSVIEKKLSDAYLELIEVDKNRAKDIDEIRTRTGEPFAEGAVRMFKKVQGWDWERIMHLHIMVN</sequence>